<dbReference type="OrthoDB" id="7777654at2"/>
<keyword evidence="1" id="KW-1133">Transmembrane helix</keyword>
<feature type="transmembrane region" description="Helical" evidence="1">
    <location>
        <begin position="60"/>
        <end position="80"/>
    </location>
</feature>
<gene>
    <name evidence="2" type="ORF">AKL17_1182</name>
</gene>
<accession>A0A159Z2R3</accession>
<evidence type="ECO:0000256" key="1">
    <source>
        <dbReference type="SAM" id="Phobius"/>
    </source>
</evidence>
<name>A0A159Z2R3_9RHOB</name>
<dbReference type="InterPro" id="IPR037185">
    <property type="entry name" value="EmrE-like"/>
</dbReference>
<reference evidence="2 3" key="1">
    <citation type="submission" date="2015-09" db="EMBL/GenBank/DDBJ databases">
        <title>Complete genome sequence of Defluviimonas alba cai42t isolated from an oilfield in Xinjiang.</title>
        <authorList>
            <person name="Geng S."/>
            <person name="Pan X."/>
            <person name="Wu X."/>
        </authorList>
    </citation>
    <scope>NUCLEOTIDE SEQUENCE [LARGE SCALE GENOMIC DNA]</scope>
    <source>
        <strain evidence="3">cai42</strain>
    </source>
</reference>
<keyword evidence="1" id="KW-0812">Transmembrane</keyword>
<sequence length="108" mass="11418">MTSLLILIGITGLTLVGDYCIKLASGAPGGLLSRTFVLGMIFYGLPALGWFFLMRAHSLAAIGVLYSASTLILLAALGFFMFKEPFGWREALGLSLAIASVVVMSQGE</sequence>
<protein>
    <recommendedName>
        <fullName evidence="4">EamA-like transporter family protein</fullName>
    </recommendedName>
</protein>
<feature type="transmembrane region" description="Helical" evidence="1">
    <location>
        <begin position="36"/>
        <end position="53"/>
    </location>
</feature>
<evidence type="ECO:0008006" key="4">
    <source>
        <dbReference type="Google" id="ProtNLM"/>
    </source>
</evidence>
<dbReference type="EMBL" id="CP012661">
    <property type="protein sequence ID" value="AMY68438.1"/>
    <property type="molecule type" value="Genomic_DNA"/>
</dbReference>
<evidence type="ECO:0000313" key="2">
    <source>
        <dbReference type="EMBL" id="AMY68438.1"/>
    </source>
</evidence>
<dbReference type="SUPFAM" id="SSF103481">
    <property type="entry name" value="Multidrug resistance efflux transporter EmrE"/>
    <property type="match status" value="1"/>
</dbReference>
<dbReference type="KEGG" id="daa:AKL17_1182"/>
<dbReference type="Gene3D" id="1.10.3730.20">
    <property type="match status" value="1"/>
</dbReference>
<keyword evidence="1" id="KW-0472">Membrane</keyword>
<evidence type="ECO:0000313" key="3">
    <source>
        <dbReference type="Proteomes" id="UP000076128"/>
    </source>
</evidence>
<keyword evidence="3" id="KW-1185">Reference proteome</keyword>
<dbReference type="AlphaFoldDB" id="A0A159Z2R3"/>
<proteinExistence type="predicted"/>
<dbReference type="Proteomes" id="UP000076128">
    <property type="component" value="Chromosome"/>
</dbReference>
<dbReference type="RefSeq" id="WP_066811519.1">
    <property type="nucleotide sequence ID" value="NZ_CP012661.1"/>
</dbReference>
<organism evidence="2 3">
    <name type="scientific">Frigidibacter mobilis</name>
    <dbReference type="NCBI Taxonomy" id="1335048"/>
    <lineage>
        <taxon>Bacteria</taxon>
        <taxon>Pseudomonadati</taxon>
        <taxon>Pseudomonadota</taxon>
        <taxon>Alphaproteobacteria</taxon>
        <taxon>Rhodobacterales</taxon>
        <taxon>Paracoccaceae</taxon>
        <taxon>Frigidibacter</taxon>
    </lineage>
</organism>